<sequence>MFYPTSLNAMKDIASTLSIAKYIHEVVIASTLINPILSTSSRKLNALQREIVECSVHEYLLADIFNRLPNLKTVQVGGDWASLSKKNVKCGQRDIKDAAFKEIGGLGVGCDQIPLCVAYDYRQLGDTRLLGLVLPALETAGVMGKVDVSISTKLDREFHAYKNSVPFDFSADIWTKGVASRLRSVELNDVFSVEKNRGFFRATSRTRNLSVNAQYGQCSFSRNPAHVFYWPNLRNVTLTRLRIDRRSLLGFLARHIDNLVSLSLGSVSWITLRGSLVSNFSLGRKIWAR</sequence>
<proteinExistence type="predicted"/>
<gene>
    <name evidence="1" type="ORF">P280DRAFT_507698</name>
</gene>
<dbReference type="Proteomes" id="UP000799753">
    <property type="component" value="Unassembled WGS sequence"/>
</dbReference>
<dbReference type="AlphaFoldDB" id="A0A6A6RXS2"/>
<dbReference type="EMBL" id="MU006785">
    <property type="protein sequence ID" value="KAF2640150.1"/>
    <property type="molecule type" value="Genomic_DNA"/>
</dbReference>
<name>A0A6A6RXS2_9PLEO</name>
<reference evidence="1" key="1">
    <citation type="journal article" date="2020" name="Stud. Mycol.">
        <title>101 Dothideomycetes genomes: a test case for predicting lifestyles and emergence of pathogens.</title>
        <authorList>
            <person name="Haridas S."/>
            <person name="Albert R."/>
            <person name="Binder M."/>
            <person name="Bloem J."/>
            <person name="Labutti K."/>
            <person name="Salamov A."/>
            <person name="Andreopoulos B."/>
            <person name="Baker S."/>
            <person name="Barry K."/>
            <person name="Bills G."/>
            <person name="Bluhm B."/>
            <person name="Cannon C."/>
            <person name="Castanera R."/>
            <person name="Culley D."/>
            <person name="Daum C."/>
            <person name="Ezra D."/>
            <person name="Gonzalez J."/>
            <person name="Henrissat B."/>
            <person name="Kuo A."/>
            <person name="Liang C."/>
            <person name="Lipzen A."/>
            <person name="Lutzoni F."/>
            <person name="Magnuson J."/>
            <person name="Mondo S."/>
            <person name="Nolan M."/>
            <person name="Ohm R."/>
            <person name="Pangilinan J."/>
            <person name="Park H.-J."/>
            <person name="Ramirez L."/>
            <person name="Alfaro M."/>
            <person name="Sun H."/>
            <person name="Tritt A."/>
            <person name="Yoshinaga Y."/>
            <person name="Zwiers L.-H."/>
            <person name="Turgeon B."/>
            <person name="Goodwin S."/>
            <person name="Spatafora J."/>
            <person name="Crous P."/>
            <person name="Grigoriev I."/>
        </authorList>
    </citation>
    <scope>NUCLEOTIDE SEQUENCE</scope>
    <source>
        <strain evidence="1">CBS 473.64</strain>
    </source>
</reference>
<organism evidence="1 2">
    <name type="scientific">Massarina eburnea CBS 473.64</name>
    <dbReference type="NCBI Taxonomy" id="1395130"/>
    <lineage>
        <taxon>Eukaryota</taxon>
        <taxon>Fungi</taxon>
        <taxon>Dikarya</taxon>
        <taxon>Ascomycota</taxon>
        <taxon>Pezizomycotina</taxon>
        <taxon>Dothideomycetes</taxon>
        <taxon>Pleosporomycetidae</taxon>
        <taxon>Pleosporales</taxon>
        <taxon>Massarineae</taxon>
        <taxon>Massarinaceae</taxon>
        <taxon>Massarina</taxon>
    </lineage>
</organism>
<protein>
    <submittedName>
        <fullName evidence="1">Uncharacterized protein</fullName>
    </submittedName>
</protein>
<accession>A0A6A6RXS2</accession>
<evidence type="ECO:0000313" key="1">
    <source>
        <dbReference type="EMBL" id="KAF2640150.1"/>
    </source>
</evidence>
<keyword evidence="2" id="KW-1185">Reference proteome</keyword>
<evidence type="ECO:0000313" key="2">
    <source>
        <dbReference type="Proteomes" id="UP000799753"/>
    </source>
</evidence>